<feature type="compositionally biased region" description="Low complexity" evidence="4">
    <location>
        <begin position="191"/>
        <end position="202"/>
    </location>
</feature>
<gene>
    <name evidence="6" type="ORF">BDA99DRAFT_555470</name>
</gene>
<dbReference type="EMBL" id="JAIXMP010000003">
    <property type="protein sequence ID" value="KAI9275696.1"/>
    <property type="molecule type" value="Genomic_DNA"/>
</dbReference>
<dbReference type="Gene3D" id="2.30.29.30">
    <property type="entry name" value="Pleckstrin-homology domain (PH domain)/Phosphotyrosine-binding domain (PTB)"/>
    <property type="match status" value="1"/>
</dbReference>
<dbReference type="InterPro" id="IPR011993">
    <property type="entry name" value="PH-like_dom_sf"/>
</dbReference>
<keyword evidence="7" id="KW-1185">Reference proteome</keyword>
<evidence type="ECO:0000256" key="4">
    <source>
        <dbReference type="SAM" id="MobiDB-lite"/>
    </source>
</evidence>
<feature type="compositionally biased region" description="Basic and acidic residues" evidence="4">
    <location>
        <begin position="440"/>
        <end position="475"/>
    </location>
</feature>
<reference evidence="6" key="1">
    <citation type="journal article" date="2022" name="IScience">
        <title>Evolution of zygomycete secretomes and the origins of terrestrial fungal ecologies.</title>
        <authorList>
            <person name="Chang Y."/>
            <person name="Wang Y."/>
            <person name="Mondo S."/>
            <person name="Ahrendt S."/>
            <person name="Andreopoulos W."/>
            <person name="Barry K."/>
            <person name="Beard J."/>
            <person name="Benny G.L."/>
            <person name="Blankenship S."/>
            <person name="Bonito G."/>
            <person name="Cuomo C."/>
            <person name="Desiro A."/>
            <person name="Gervers K.A."/>
            <person name="Hundley H."/>
            <person name="Kuo A."/>
            <person name="LaButti K."/>
            <person name="Lang B.F."/>
            <person name="Lipzen A."/>
            <person name="O'Donnell K."/>
            <person name="Pangilinan J."/>
            <person name="Reynolds N."/>
            <person name="Sandor L."/>
            <person name="Smith M.E."/>
            <person name="Tsang A."/>
            <person name="Grigoriev I.V."/>
            <person name="Stajich J.E."/>
            <person name="Spatafora J.W."/>
        </authorList>
    </citation>
    <scope>NUCLEOTIDE SEQUENCE</scope>
    <source>
        <strain evidence="6">RSA 2281</strain>
    </source>
</reference>
<feature type="compositionally biased region" description="Low complexity" evidence="4">
    <location>
        <begin position="262"/>
        <end position="292"/>
    </location>
</feature>
<keyword evidence="1" id="KW-0132">Cell division</keyword>
<reference evidence="6" key="2">
    <citation type="submission" date="2023-02" db="EMBL/GenBank/DDBJ databases">
        <authorList>
            <consortium name="DOE Joint Genome Institute"/>
            <person name="Mondo S.J."/>
            <person name="Chang Y."/>
            <person name="Wang Y."/>
            <person name="Ahrendt S."/>
            <person name="Andreopoulos W."/>
            <person name="Barry K."/>
            <person name="Beard J."/>
            <person name="Benny G.L."/>
            <person name="Blankenship S."/>
            <person name="Bonito G."/>
            <person name="Cuomo C."/>
            <person name="Desiro A."/>
            <person name="Gervers K.A."/>
            <person name="Hundley H."/>
            <person name="Kuo A."/>
            <person name="LaButti K."/>
            <person name="Lang B.F."/>
            <person name="Lipzen A."/>
            <person name="O'Donnell K."/>
            <person name="Pangilinan J."/>
            <person name="Reynolds N."/>
            <person name="Sandor L."/>
            <person name="Smith M.W."/>
            <person name="Tsang A."/>
            <person name="Grigoriev I.V."/>
            <person name="Stajich J.E."/>
            <person name="Spatafora J.W."/>
        </authorList>
    </citation>
    <scope>NUCLEOTIDE SEQUENCE</scope>
    <source>
        <strain evidence="6">RSA 2281</strain>
    </source>
</reference>
<dbReference type="AlphaFoldDB" id="A0AAD5KU08"/>
<dbReference type="SUPFAM" id="SSF50729">
    <property type="entry name" value="PH domain-like"/>
    <property type="match status" value="1"/>
</dbReference>
<evidence type="ECO:0000256" key="3">
    <source>
        <dbReference type="PROSITE-ProRule" id="PRU00023"/>
    </source>
</evidence>
<dbReference type="GO" id="GO:0051301">
    <property type="term" value="P:cell division"/>
    <property type="evidence" value="ECO:0007669"/>
    <property type="project" value="UniProtKB-KW"/>
</dbReference>
<feature type="region of interest" description="Disordered" evidence="4">
    <location>
        <begin position="660"/>
        <end position="722"/>
    </location>
</feature>
<dbReference type="PROSITE" id="PS50088">
    <property type="entry name" value="ANK_REPEAT"/>
    <property type="match status" value="1"/>
</dbReference>
<feature type="region of interest" description="Disordered" evidence="4">
    <location>
        <begin position="175"/>
        <end position="202"/>
    </location>
</feature>
<feature type="compositionally biased region" description="Basic and acidic residues" evidence="4">
    <location>
        <begin position="524"/>
        <end position="539"/>
    </location>
</feature>
<dbReference type="GO" id="GO:0005525">
    <property type="term" value="F:GTP binding"/>
    <property type="evidence" value="ECO:0007669"/>
    <property type="project" value="TreeGrafter"/>
</dbReference>
<feature type="region of interest" description="Disordered" evidence="4">
    <location>
        <begin position="215"/>
        <end position="246"/>
    </location>
</feature>
<dbReference type="PANTHER" id="PTHR36100">
    <property type="entry name" value="BUD SITE SELECTION PROTEIN 4"/>
    <property type="match status" value="1"/>
</dbReference>
<accession>A0AAD5KU08</accession>
<feature type="compositionally biased region" description="Pro residues" evidence="4">
    <location>
        <begin position="355"/>
        <end position="367"/>
    </location>
</feature>
<name>A0AAD5KU08_9FUNG</name>
<feature type="domain" description="PH" evidence="5">
    <location>
        <begin position="1069"/>
        <end position="1189"/>
    </location>
</feature>
<feature type="region of interest" description="Disordered" evidence="4">
    <location>
        <begin position="259"/>
        <end position="475"/>
    </location>
</feature>
<dbReference type="PROSITE" id="PS50297">
    <property type="entry name" value="ANK_REP_REGION"/>
    <property type="match status" value="1"/>
</dbReference>
<organism evidence="6 7">
    <name type="scientific">Phascolomyces articulosus</name>
    <dbReference type="NCBI Taxonomy" id="60185"/>
    <lineage>
        <taxon>Eukaryota</taxon>
        <taxon>Fungi</taxon>
        <taxon>Fungi incertae sedis</taxon>
        <taxon>Mucoromycota</taxon>
        <taxon>Mucoromycotina</taxon>
        <taxon>Mucoromycetes</taxon>
        <taxon>Mucorales</taxon>
        <taxon>Lichtheimiaceae</taxon>
        <taxon>Phascolomyces</taxon>
    </lineage>
</organism>
<feature type="compositionally biased region" description="Basic and acidic residues" evidence="4">
    <location>
        <begin position="221"/>
        <end position="239"/>
    </location>
</feature>
<proteinExistence type="predicted"/>
<dbReference type="Gene3D" id="1.25.40.20">
    <property type="entry name" value="Ankyrin repeat-containing domain"/>
    <property type="match status" value="1"/>
</dbReference>
<feature type="region of interest" description="Disordered" evidence="4">
    <location>
        <begin position="574"/>
        <end position="593"/>
    </location>
</feature>
<dbReference type="InterPro" id="IPR052007">
    <property type="entry name" value="Bud4"/>
</dbReference>
<evidence type="ECO:0000313" key="7">
    <source>
        <dbReference type="Proteomes" id="UP001209540"/>
    </source>
</evidence>
<feature type="compositionally biased region" description="Polar residues" evidence="4">
    <location>
        <begin position="311"/>
        <end position="327"/>
    </location>
</feature>
<dbReference type="InterPro" id="IPR001849">
    <property type="entry name" value="PH_domain"/>
</dbReference>
<dbReference type="InterPro" id="IPR002110">
    <property type="entry name" value="Ankyrin_rpt"/>
</dbReference>
<dbReference type="SUPFAM" id="SSF48403">
    <property type="entry name" value="Ankyrin repeat"/>
    <property type="match status" value="1"/>
</dbReference>
<sequence length="1199" mass="134816">MSTTSSTNHTHTVPSNLTEWTRAIVNVDPDRVQQLYQEQPELLWTPLSLNDDNTEHAHLLAQLERLQVLGSELGDLSAIPYMLLDHLESTEQEDDETTLSVAQQKRSRLLTYLIQHATEIDLNTRSWGSCNNRTLHLAAFLGQPGVVKQLIQRGASMTISNDLGCTPKDIITTSSLTSTSTSTNKEKKSKPSSLPKLKKNYSSSERFQQLRAIATEQSTETSKRQGSQEDLRHQTKRQQDLSLLAKRSAVKNNPLFKKFEQNEQQQQQPPSRKMTSSSLSSYSNNSSTDMLSVPGGGGTTVDDNGTRRNSKVINSLMTKSYVSSSVFRQGEPERSPSRGSSPVPSSASSSRANSPAPPVSPSLPPSSPITTTPSNNSYNDQPSSSLSTDTTTTTSNTATIDHTSSTETTITTIETLPFTETPIVVNEEIVEEPPSSSSTPKEDESVTDETIPKTNDEKEGKDASINDTLSPEHNEQLETIEILNTQQRRLSEHLIQAEGDESRRWSGSQRSHWSVGVNSWDNVLNRENDNDKKEARKSAQSEADSEQWFDSNEEWYEENGVRYSLKLRPRSTIDRTNIQDSSAPPAIPERSPLRKSKLAMEMMMDDDSNEVIKHDRKEKESIRSLEQQVDDDDCTSDSNETMTLDNVQSHQQQQLEETVLRDEPATIDSPSADDASVVSRVPSASFSPQRVSLGAESVDTWPPPPTSPPRLNRNSGNGDMKEIDHYDLNEQNVVQHQQPPSSDDQQQRQQVTEIENSYNQYDQQEANHHDDDIIESPATAIAPVIYHSHHDEQQHQQQQQQRQSVIPINAADYGNISVGTTERYVSHRLHDQQQSNDNQYLGTNEYDEFLAGRPQSMKLELPSVDTRPEQSTSAFGKLYVRVSGADDLLLPLPKVTTYARCVVSDGQFEYMSRYEVLGQKVTFDYECIIDAQPDMIVNVSLHVRPDVHVRPKTGLSKWLTPARKQRETINGYVHIDDGSIGQSRFALGHMIQACNQKTYAANFDCFNSWYARSSKERQRQLRGEEDVLKVVGSLNVEMLYLPVSDPSLPIPRSLRECDLALRIRQWHQTCWHSGYISLRKEKSQIWERQYCRLIGSQLIAYSSKEAASSFEPLDQHDIADALRLVAASDQVIVTLVDVPDNRVFQSNTIVEQTARGFFRLTFPDTYVDCVGDDAQDSEEWVRVFKSMIGRVPLKMPITV</sequence>
<feature type="compositionally biased region" description="Basic and acidic residues" evidence="4">
    <location>
        <begin position="610"/>
        <end position="623"/>
    </location>
</feature>
<feature type="compositionally biased region" description="Low complexity" evidence="4">
    <location>
        <begin position="368"/>
        <end position="439"/>
    </location>
</feature>
<feature type="repeat" description="ANK" evidence="3">
    <location>
        <begin position="130"/>
        <end position="162"/>
    </location>
</feature>
<evidence type="ECO:0000259" key="5">
    <source>
        <dbReference type="PROSITE" id="PS50003"/>
    </source>
</evidence>
<dbReference type="PANTHER" id="PTHR36100:SF1">
    <property type="entry name" value="BUD SITE SELECTION PROTEIN 4"/>
    <property type="match status" value="1"/>
</dbReference>
<dbReference type="PROSITE" id="PS50003">
    <property type="entry name" value="PH_DOMAIN"/>
    <property type="match status" value="1"/>
</dbReference>
<protein>
    <recommendedName>
        <fullName evidence="5">PH domain-containing protein</fullName>
    </recommendedName>
</protein>
<keyword evidence="2" id="KW-0131">Cell cycle</keyword>
<keyword evidence="3" id="KW-0040">ANK repeat</keyword>
<evidence type="ECO:0000313" key="6">
    <source>
        <dbReference type="EMBL" id="KAI9275696.1"/>
    </source>
</evidence>
<feature type="region of interest" description="Disordered" evidence="4">
    <location>
        <begin position="523"/>
        <end position="546"/>
    </location>
</feature>
<evidence type="ECO:0000256" key="1">
    <source>
        <dbReference type="ARBA" id="ARBA00022618"/>
    </source>
</evidence>
<dbReference type="InterPro" id="IPR036770">
    <property type="entry name" value="Ankyrin_rpt-contain_sf"/>
</dbReference>
<dbReference type="Proteomes" id="UP001209540">
    <property type="component" value="Unassembled WGS sequence"/>
</dbReference>
<feature type="compositionally biased region" description="Low complexity" evidence="4">
    <location>
        <begin position="668"/>
        <end position="688"/>
    </location>
</feature>
<comment type="caution">
    <text evidence="6">The sequence shown here is derived from an EMBL/GenBank/DDBJ whole genome shotgun (WGS) entry which is preliminary data.</text>
</comment>
<feature type="region of interest" description="Disordered" evidence="4">
    <location>
        <begin position="607"/>
        <end position="641"/>
    </location>
</feature>
<evidence type="ECO:0000256" key="2">
    <source>
        <dbReference type="ARBA" id="ARBA00023306"/>
    </source>
</evidence>
<feature type="compositionally biased region" description="Low complexity" evidence="4">
    <location>
        <begin position="337"/>
        <end position="354"/>
    </location>
</feature>